<evidence type="ECO:0000256" key="2">
    <source>
        <dbReference type="ARBA" id="ARBA00023015"/>
    </source>
</evidence>
<dbReference type="EMBL" id="JACHHT010000001">
    <property type="protein sequence ID" value="MBB6521219.1"/>
    <property type="molecule type" value="Genomic_DNA"/>
</dbReference>
<dbReference type="Proteomes" id="UP000528457">
    <property type="component" value="Unassembled WGS sequence"/>
</dbReference>
<dbReference type="InterPro" id="IPR036388">
    <property type="entry name" value="WH-like_DNA-bd_sf"/>
</dbReference>
<dbReference type="InterPro" id="IPR036390">
    <property type="entry name" value="WH_DNA-bd_sf"/>
</dbReference>
<proteinExistence type="inferred from homology"/>
<feature type="domain" description="HTH lysR-type" evidence="5">
    <location>
        <begin position="1"/>
        <end position="58"/>
    </location>
</feature>
<dbReference type="Pfam" id="PF00126">
    <property type="entry name" value="HTH_1"/>
    <property type="match status" value="1"/>
</dbReference>
<protein>
    <submittedName>
        <fullName evidence="6">DNA-binding transcriptional LysR family regulator</fullName>
    </submittedName>
</protein>
<dbReference type="FunFam" id="1.10.10.10:FF:000001">
    <property type="entry name" value="LysR family transcriptional regulator"/>
    <property type="match status" value="1"/>
</dbReference>
<dbReference type="InterPro" id="IPR000847">
    <property type="entry name" value="LysR_HTH_N"/>
</dbReference>
<keyword evidence="3 6" id="KW-0238">DNA-binding</keyword>
<evidence type="ECO:0000256" key="4">
    <source>
        <dbReference type="ARBA" id="ARBA00023163"/>
    </source>
</evidence>
<dbReference type="PANTHER" id="PTHR30419">
    <property type="entry name" value="HTH-TYPE TRANSCRIPTIONAL REGULATOR YBHD"/>
    <property type="match status" value="1"/>
</dbReference>
<dbReference type="CDD" id="cd05466">
    <property type="entry name" value="PBP2_LTTR_substrate"/>
    <property type="match status" value="1"/>
</dbReference>
<comment type="caution">
    <text evidence="6">The sequence shown here is derived from an EMBL/GenBank/DDBJ whole genome shotgun (WGS) entry which is preliminary data.</text>
</comment>
<dbReference type="InterPro" id="IPR050950">
    <property type="entry name" value="HTH-type_LysR_regulators"/>
</dbReference>
<dbReference type="Gene3D" id="3.40.190.290">
    <property type="match status" value="1"/>
</dbReference>
<gene>
    <name evidence="6" type="ORF">HNR48_001497</name>
</gene>
<reference evidence="6 7" key="1">
    <citation type="submission" date="2020-08" db="EMBL/GenBank/DDBJ databases">
        <title>Genomic Encyclopedia of Type Strains, Phase IV (KMG-IV): sequencing the most valuable type-strain genomes for metagenomic binning, comparative biology and taxonomic classification.</title>
        <authorList>
            <person name="Goeker M."/>
        </authorList>
    </citation>
    <scope>NUCLEOTIDE SEQUENCE [LARGE SCALE GENOMIC DNA]</scope>
    <source>
        <strain evidence="6 7">DSM 22368</strain>
    </source>
</reference>
<sequence>MTLDDLKVFVAACEHKNLSAVARQMQCTQPAVSQHIVRLEKELGVSLLERRARGVEPTQAGQLFYEHVLEGLDSITLGVRQLEQLVAGEMGSLGITTGGTTIKHFMSNTVVAFRERYPSVKLHFQSANTHRRCIEALRNEQVDLAFVTMGEAIKGIEQRPFVEMPWVLVVPRQDKLATNKRIHAKQLKNISYIGLKESSTSQNQLTQQLQDKGVYCQAITTVDDWDTAIQFVEMGLGYAITPERHADNLQKQHNVAYLPITDLPPVVFGWASRRWKSLPKIAEDFVNLFEDVNRKK</sequence>
<keyword evidence="4" id="KW-0804">Transcription</keyword>
<name>A0A7X0JSU1_9GAMM</name>
<keyword evidence="7" id="KW-1185">Reference proteome</keyword>
<evidence type="ECO:0000256" key="3">
    <source>
        <dbReference type="ARBA" id="ARBA00023125"/>
    </source>
</evidence>
<accession>A0A7X0JSU1</accession>
<dbReference type="PRINTS" id="PR00039">
    <property type="entry name" value="HTHLYSR"/>
</dbReference>
<dbReference type="SUPFAM" id="SSF46785">
    <property type="entry name" value="Winged helix' DNA-binding domain"/>
    <property type="match status" value="1"/>
</dbReference>
<dbReference type="Gene3D" id="1.10.10.10">
    <property type="entry name" value="Winged helix-like DNA-binding domain superfamily/Winged helix DNA-binding domain"/>
    <property type="match status" value="1"/>
</dbReference>
<evidence type="ECO:0000259" key="5">
    <source>
        <dbReference type="PROSITE" id="PS50931"/>
    </source>
</evidence>
<dbReference type="AlphaFoldDB" id="A0A7X0JSU1"/>
<keyword evidence="2" id="KW-0805">Transcription regulation</keyword>
<dbReference type="GO" id="GO:0003700">
    <property type="term" value="F:DNA-binding transcription factor activity"/>
    <property type="evidence" value="ECO:0007669"/>
    <property type="project" value="InterPro"/>
</dbReference>
<comment type="similarity">
    <text evidence="1">Belongs to the LysR transcriptional regulatory family.</text>
</comment>
<dbReference type="Pfam" id="PF03466">
    <property type="entry name" value="LysR_substrate"/>
    <property type="match status" value="1"/>
</dbReference>
<dbReference type="PROSITE" id="PS50931">
    <property type="entry name" value="HTH_LYSR"/>
    <property type="match status" value="1"/>
</dbReference>
<dbReference type="SUPFAM" id="SSF53850">
    <property type="entry name" value="Periplasmic binding protein-like II"/>
    <property type="match status" value="1"/>
</dbReference>
<dbReference type="RefSeq" id="WP_166849137.1">
    <property type="nucleotide sequence ID" value="NZ_JAAONY010000001.1"/>
</dbReference>
<evidence type="ECO:0000313" key="7">
    <source>
        <dbReference type="Proteomes" id="UP000528457"/>
    </source>
</evidence>
<dbReference type="GO" id="GO:0005829">
    <property type="term" value="C:cytosol"/>
    <property type="evidence" value="ECO:0007669"/>
    <property type="project" value="TreeGrafter"/>
</dbReference>
<organism evidence="6 7">
    <name type="scientific">Pseudoteredinibacter isoporae</name>
    <dbReference type="NCBI Taxonomy" id="570281"/>
    <lineage>
        <taxon>Bacteria</taxon>
        <taxon>Pseudomonadati</taxon>
        <taxon>Pseudomonadota</taxon>
        <taxon>Gammaproteobacteria</taxon>
        <taxon>Cellvibrionales</taxon>
        <taxon>Cellvibrionaceae</taxon>
        <taxon>Pseudoteredinibacter</taxon>
    </lineage>
</organism>
<dbReference type="InterPro" id="IPR005119">
    <property type="entry name" value="LysR_subst-bd"/>
</dbReference>
<evidence type="ECO:0000256" key="1">
    <source>
        <dbReference type="ARBA" id="ARBA00009437"/>
    </source>
</evidence>
<dbReference type="GO" id="GO:0003677">
    <property type="term" value="F:DNA binding"/>
    <property type="evidence" value="ECO:0007669"/>
    <property type="project" value="UniProtKB-KW"/>
</dbReference>
<evidence type="ECO:0000313" key="6">
    <source>
        <dbReference type="EMBL" id="MBB6521219.1"/>
    </source>
</evidence>
<dbReference type="InParanoid" id="A0A7X0JSU1"/>